<proteinExistence type="predicted"/>
<organism evidence="2 3">
    <name type="scientific">Candidatus Iainarchaeum sp</name>
    <dbReference type="NCBI Taxonomy" id="3101447"/>
    <lineage>
        <taxon>Archaea</taxon>
        <taxon>Candidatus Iainarchaeota</taxon>
        <taxon>Candidatus Iainarchaeia</taxon>
        <taxon>Candidatus Iainarchaeales</taxon>
        <taxon>Candidatus Iainarchaeaceae</taxon>
        <taxon>Candidatus Iainarchaeum</taxon>
    </lineage>
</organism>
<comment type="caution">
    <text evidence="2">The sequence shown here is derived from an EMBL/GenBank/DDBJ whole genome shotgun (WGS) entry which is preliminary data.</text>
</comment>
<dbReference type="PANTHER" id="PTHR10859:SF91">
    <property type="entry name" value="DOLICHYL-PHOSPHATE BETA-GLUCOSYLTRANSFERASE"/>
    <property type="match status" value="1"/>
</dbReference>
<protein>
    <submittedName>
        <fullName evidence="2">Glycosyltransferase</fullName>
    </submittedName>
</protein>
<dbReference type="Proteomes" id="UP000774699">
    <property type="component" value="Unassembled WGS sequence"/>
</dbReference>
<name>A0A8T4C613_9ARCH</name>
<gene>
    <name evidence="2" type="ORF">FJY86_00175</name>
</gene>
<dbReference type="InterPro" id="IPR029044">
    <property type="entry name" value="Nucleotide-diphossugar_trans"/>
</dbReference>
<dbReference type="GO" id="GO:0006487">
    <property type="term" value="P:protein N-linked glycosylation"/>
    <property type="evidence" value="ECO:0007669"/>
    <property type="project" value="TreeGrafter"/>
</dbReference>
<dbReference type="EMBL" id="VGJJ01000001">
    <property type="protein sequence ID" value="MBM3281747.1"/>
    <property type="molecule type" value="Genomic_DNA"/>
</dbReference>
<accession>A0A8T4C613</accession>
<dbReference type="Gene3D" id="3.90.550.10">
    <property type="entry name" value="Spore Coat Polysaccharide Biosynthesis Protein SpsA, Chain A"/>
    <property type="match status" value="1"/>
</dbReference>
<dbReference type="PANTHER" id="PTHR10859">
    <property type="entry name" value="GLYCOSYL TRANSFERASE"/>
    <property type="match status" value="1"/>
</dbReference>
<dbReference type="Pfam" id="PF00535">
    <property type="entry name" value="Glycos_transf_2"/>
    <property type="match status" value="1"/>
</dbReference>
<dbReference type="InterPro" id="IPR001173">
    <property type="entry name" value="Glyco_trans_2-like"/>
</dbReference>
<dbReference type="AlphaFoldDB" id="A0A8T4C613"/>
<sequence length="240" mass="27444">MKPMNSPCSVSLVIPAHNEENIIRETALSYYDALTHAKEIKSFEIILVSNHCSDNTPKVCRELSKKKNIIHLDFTEKIGKGGAVEKGFIQAKYDWLGFVDADNSIKPEQFLRLVRETNAQEVGAVIGSKRMPETIMNPPQPLSRQIMGWFFSKFQNILFQTGVNDSQCGAKIFRRKAIEPIHFLEKGFTFDVELLHRTLRAGYKIKELGVVCQNSSVSRVKWFSPIQMFIELIRLRARVK</sequence>
<evidence type="ECO:0000313" key="3">
    <source>
        <dbReference type="Proteomes" id="UP000774699"/>
    </source>
</evidence>
<feature type="domain" description="Glycosyltransferase 2-like" evidence="1">
    <location>
        <begin position="11"/>
        <end position="179"/>
    </location>
</feature>
<evidence type="ECO:0000259" key="1">
    <source>
        <dbReference type="Pfam" id="PF00535"/>
    </source>
</evidence>
<reference evidence="2" key="1">
    <citation type="submission" date="2019-03" db="EMBL/GenBank/DDBJ databases">
        <title>Lake Tanganyika Metagenome-Assembled Genomes (MAGs).</title>
        <authorList>
            <person name="Tran P."/>
        </authorList>
    </citation>
    <scope>NUCLEOTIDE SEQUENCE</scope>
    <source>
        <strain evidence="2">M_DeepCast_50m_m2_156</strain>
    </source>
</reference>
<evidence type="ECO:0000313" key="2">
    <source>
        <dbReference type="EMBL" id="MBM3281747.1"/>
    </source>
</evidence>
<dbReference type="SUPFAM" id="SSF53448">
    <property type="entry name" value="Nucleotide-diphospho-sugar transferases"/>
    <property type="match status" value="1"/>
</dbReference>